<keyword evidence="11" id="KW-1185">Reference proteome</keyword>
<protein>
    <submittedName>
        <fullName evidence="10">S8 family serine peptidase</fullName>
    </submittedName>
</protein>
<feature type="domain" description="Secretion system C-terminal sorting" evidence="8">
    <location>
        <begin position="1174"/>
        <end position="1249"/>
    </location>
</feature>
<dbReference type="Pfam" id="PF20009">
    <property type="entry name" value="GEVED"/>
    <property type="match status" value="1"/>
</dbReference>
<accession>A0ABW4WVD5</accession>
<dbReference type="Gene3D" id="2.60.120.380">
    <property type="match status" value="1"/>
</dbReference>
<dbReference type="PANTHER" id="PTHR43399:SF4">
    <property type="entry name" value="CELL WALL-ASSOCIATED PROTEASE"/>
    <property type="match status" value="1"/>
</dbReference>
<dbReference type="EMBL" id="JBHUHV010000022">
    <property type="protein sequence ID" value="MFD2066638.1"/>
    <property type="molecule type" value="Genomic_DNA"/>
</dbReference>
<evidence type="ECO:0000256" key="4">
    <source>
        <dbReference type="ARBA" id="ARBA00022825"/>
    </source>
</evidence>
<feature type="chain" id="PRO_5047030545" evidence="6">
    <location>
        <begin position="22"/>
        <end position="1251"/>
    </location>
</feature>
<feature type="domain" description="GEVED" evidence="9">
    <location>
        <begin position="663"/>
        <end position="741"/>
    </location>
</feature>
<dbReference type="RefSeq" id="WP_229960482.1">
    <property type="nucleotide sequence ID" value="NZ_JAJJWI010000008.1"/>
</dbReference>
<dbReference type="Pfam" id="PF18962">
    <property type="entry name" value="Por_Secre_tail"/>
    <property type="match status" value="1"/>
</dbReference>
<name>A0ABW4WVD5_9BACT</name>
<dbReference type="InterPro" id="IPR036852">
    <property type="entry name" value="Peptidase_S8/S53_dom_sf"/>
</dbReference>
<dbReference type="InterPro" id="IPR015500">
    <property type="entry name" value="Peptidase_S8_subtilisin-rel"/>
</dbReference>
<evidence type="ECO:0000256" key="6">
    <source>
        <dbReference type="SAM" id="SignalP"/>
    </source>
</evidence>
<dbReference type="InterPro" id="IPR026444">
    <property type="entry name" value="Secre_tail"/>
</dbReference>
<dbReference type="Pfam" id="PF00082">
    <property type="entry name" value="Peptidase_S8"/>
    <property type="match status" value="1"/>
</dbReference>
<dbReference type="InterPro" id="IPR045474">
    <property type="entry name" value="GEVED"/>
</dbReference>
<sequence>MRRWRLWLVALTLASATTALAQNSNTPIRTDTKALSRIANAAQKDYKANRSKALELAHKHGWVVEKTYTDGSYVSLQGLDTKGLPIYYITYNNARAAATTKTDQLWAGGSLGLSLSGSSSSVAEKIGIWDGGQIRTSHQELKGRVGQKDDASELNDHATHVAGTMVASGVNALAKGMAYGVKKLQAYDFNGDAAEMAEAAKSLLISNHSYGSIAGWRYNSDREGTDKDPFWEWWGDTEISKTEDYKFGYYDETAAKWDQIAYSAPYYLIVKSVGNNRNENGPEAGKSYYQRNSSGKFDLVEKRPANISNNSEYDVISTYGNAKNVLTIGAVSPIPDGYNQASDVSVASFSSFGPTDDGRIKPDLVGNGVSVLSTSSGSDRAYENLSGTSMAAPNVSGSLLLLQEHYSKLNNGSVMRAATLKGLAIHTADEAGDTPGPDYIYGWGLLDAERAASVISNLNSNHLLQERTLQQNETNIVDVVASGKGPLVVTISWTDPEASVIKVGASALNNRTPRLVNDLDVRVSQGSATYMPWMLNPENPTQAATTGDNKLDNVEQVYIADAVPGKKYTIKVQHKGTLTKGPQAYSLLVSGVGGTAFCTSSPASDSGARINKITLGTKTVTLPAGCTTYRDLTNEVFTFEPGQTKPLALELGSCGTDVAKAAKAFIDWNGDGDFDDTGEAVSTTNIINGTSTYTTSITAPTAVLAGNKVRMRVVLQETADAANISACGSYTRGETQDYLVQFEKPQKDVAVTALLPIGVTGCASPVQNVAVTIRNYGTASAANVPVTVAVLENGAEITQLQGTYSSSLAASAQTEFLVNGSFATKAGTTYELKATSGLAGDAVESNNNTSYTFTVSEPAVPPTASAYRCGSDAGYTLTGSGDGSIFWYSSLTSTLPVAAGNQTRIDAQATTKLYAALNEFEATIGPSSKSFATGGGYNQFTPYVLLTANAPMLLESARLYIGHKGKITFTIYDADGAPVSSRTLYVTPTRTTPAEGNQPDDPNDTGAVYYLGLEIPEAGNYNITISYEDGATIFRNNQGVTGYPFGVPNVVSVTGNTATTTSQDYYYYFYDLKVRALGCQSERIEVPIETGTPLVTPVVTRQGQALMSDAAEGNQWYLDNRKIDGATGQTFEPVEDGSYSVVVQKNGCISDMSTPYTYYYRPELRDTGSELVVSPNPSSGHFTLSLETPQPEDIIFEVVDLLGKQLLKDKITQRNGQFEGLIDLSSRASGVYILRVQHGNKMYSKKLVVQH</sequence>
<evidence type="ECO:0000259" key="7">
    <source>
        <dbReference type="Pfam" id="PF00082"/>
    </source>
</evidence>
<evidence type="ECO:0000313" key="11">
    <source>
        <dbReference type="Proteomes" id="UP001597369"/>
    </source>
</evidence>
<keyword evidence="6" id="KW-0732">Signal</keyword>
<dbReference type="InterPro" id="IPR034058">
    <property type="entry name" value="TagA/B/C/D_pept_dom"/>
</dbReference>
<feature type="domain" description="Peptidase S8/S53" evidence="7">
    <location>
        <begin position="138"/>
        <end position="444"/>
    </location>
</feature>
<dbReference type="Proteomes" id="UP001597369">
    <property type="component" value="Unassembled WGS sequence"/>
</dbReference>
<dbReference type="NCBIfam" id="TIGR04183">
    <property type="entry name" value="Por_Secre_tail"/>
    <property type="match status" value="1"/>
</dbReference>
<dbReference type="SUPFAM" id="SSF52743">
    <property type="entry name" value="Subtilisin-like"/>
    <property type="match status" value="1"/>
</dbReference>
<dbReference type="PROSITE" id="PS00138">
    <property type="entry name" value="SUBTILASE_SER"/>
    <property type="match status" value="1"/>
</dbReference>
<comment type="similarity">
    <text evidence="1 5">Belongs to the peptidase S8 family.</text>
</comment>
<comment type="caution">
    <text evidence="10">The sequence shown here is derived from an EMBL/GenBank/DDBJ whole genome shotgun (WGS) entry which is preliminary data.</text>
</comment>
<evidence type="ECO:0000256" key="5">
    <source>
        <dbReference type="PROSITE-ProRule" id="PRU01240"/>
    </source>
</evidence>
<dbReference type="InterPro" id="IPR008979">
    <property type="entry name" value="Galactose-bd-like_sf"/>
</dbReference>
<evidence type="ECO:0000256" key="3">
    <source>
        <dbReference type="ARBA" id="ARBA00022801"/>
    </source>
</evidence>
<evidence type="ECO:0000259" key="9">
    <source>
        <dbReference type="Pfam" id="PF20009"/>
    </source>
</evidence>
<keyword evidence="2 5" id="KW-0645">Protease</keyword>
<evidence type="ECO:0000313" key="10">
    <source>
        <dbReference type="EMBL" id="MFD2066638.1"/>
    </source>
</evidence>
<feature type="active site" description="Charge relay system" evidence="5">
    <location>
        <position position="157"/>
    </location>
</feature>
<organism evidence="10 11">
    <name type="scientific">Pontibacter silvestris</name>
    <dbReference type="NCBI Taxonomy" id="2305183"/>
    <lineage>
        <taxon>Bacteria</taxon>
        <taxon>Pseudomonadati</taxon>
        <taxon>Bacteroidota</taxon>
        <taxon>Cytophagia</taxon>
        <taxon>Cytophagales</taxon>
        <taxon>Hymenobacteraceae</taxon>
        <taxon>Pontibacter</taxon>
    </lineage>
</organism>
<dbReference type="InterPro" id="IPR023828">
    <property type="entry name" value="Peptidase_S8_Ser-AS"/>
</dbReference>
<dbReference type="InterPro" id="IPR051048">
    <property type="entry name" value="Peptidase_S8/S53_subtilisin"/>
</dbReference>
<evidence type="ECO:0000259" key="8">
    <source>
        <dbReference type="Pfam" id="PF18962"/>
    </source>
</evidence>
<keyword evidence="3 5" id="KW-0378">Hydrolase</keyword>
<dbReference type="InterPro" id="IPR000209">
    <property type="entry name" value="Peptidase_S8/S53_dom"/>
</dbReference>
<dbReference type="PROSITE" id="PS51892">
    <property type="entry name" value="SUBTILASE"/>
    <property type="match status" value="1"/>
</dbReference>
<reference evidence="11" key="1">
    <citation type="journal article" date="2019" name="Int. J. Syst. Evol. Microbiol.">
        <title>The Global Catalogue of Microorganisms (GCM) 10K type strain sequencing project: providing services to taxonomists for standard genome sequencing and annotation.</title>
        <authorList>
            <consortium name="The Broad Institute Genomics Platform"/>
            <consortium name="The Broad Institute Genome Sequencing Center for Infectious Disease"/>
            <person name="Wu L."/>
            <person name="Ma J."/>
        </authorList>
    </citation>
    <scope>NUCLEOTIDE SEQUENCE [LARGE SCALE GENOMIC DNA]</scope>
    <source>
        <strain evidence="11">JCM 16545</strain>
    </source>
</reference>
<dbReference type="CDD" id="cd04842">
    <property type="entry name" value="Peptidases_S8_Kp43_protease"/>
    <property type="match status" value="1"/>
</dbReference>
<proteinExistence type="inferred from homology"/>
<dbReference type="PANTHER" id="PTHR43399">
    <property type="entry name" value="SUBTILISIN-RELATED"/>
    <property type="match status" value="1"/>
</dbReference>
<keyword evidence="4 5" id="KW-0720">Serine protease</keyword>
<feature type="active site" description="Charge relay system" evidence="5">
    <location>
        <position position="130"/>
    </location>
</feature>
<dbReference type="InterPro" id="IPR013783">
    <property type="entry name" value="Ig-like_fold"/>
</dbReference>
<evidence type="ECO:0000256" key="1">
    <source>
        <dbReference type="ARBA" id="ARBA00011073"/>
    </source>
</evidence>
<evidence type="ECO:0000256" key="2">
    <source>
        <dbReference type="ARBA" id="ARBA00022670"/>
    </source>
</evidence>
<dbReference type="SUPFAM" id="SSF49785">
    <property type="entry name" value="Galactose-binding domain-like"/>
    <property type="match status" value="1"/>
</dbReference>
<feature type="signal peptide" evidence="6">
    <location>
        <begin position="1"/>
        <end position="21"/>
    </location>
</feature>
<dbReference type="PRINTS" id="PR00723">
    <property type="entry name" value="SUBTILISIN"/>
</dbReference>
<feature type="active site" description="Charge relay system" evidence="5">
    <location>
        <position position="389"/>
    </location>
</feature>
<dbReference type="Gene3D" id="2.60.40.10">
    <property type="entry name" value="Immunoglobulins"/>
    <property type="match status" value="1"/>
</dbReference>
<dbReference type="Gene3D" id="3.40.50.200">
    <property type="entry name" value="Peptidase S8/S53 domain"/>
    <property type="match status" value="1"/>
</dbReference>
<gene>
    <name evidence="10" type="ORF">ACFSKU_07055</name>
</gene>